<dbReference type="SUPFAM" id="SSF53067">
    <property type="entry name" value="Actin-like ATPase domain"/>
    <property type="match status" value="2"/>
</dbReference>
<reference evidence="2 3" key="1">
    <citation type="journal article" date="2012" name="Eukaryot. Cell">
        <title>Genome sequence of the fungus Glarea lozoyensis: the first genome sequence of a species from the Helotiaceae family.</title>
        <authorList>
            <person name="Youssar L."/>
            <person name="Gruening B.A."/>
            <person name="Erxleben A."/>
            <person name="Guenther S."/>
            <person name="Huettel W."/>
        </authorList>
    </citation>
    <scope>NUCLEOTIDE SEQUENCE [LARGE SCALE GENOMIC DNA]</scope>
    <source>
        <strain evidence="3">ATCC 74030 / MF5533</strain>
    </source>
</reference>
<dbReference type="Proteomes" id="UP000005446">
    <property type="component" value="Unassembled WGS sequence"/>
</dbReference>
<dbReference type="Pfam" id="PF00022">
    <property type="entry name" value="Actin"/>
    <property type="match status" value="1"/>
</dbReference>
<evidence type="ECO:0000256" key="1">
    <source>
        <dbReference type="RuleBase" id="RU000487"/>
    </source>
</evidence>
<dbReference type="Gene3D" id="3.30.420.40">
    <property type="match status" value="3"/>
</dbReference>
<comment type="similarity">
    <text evidence="1">Belongs to the actin family.</text>
</comment>
<comment type="caution">
    <text evidence="2">The sequence shown here is derived from an EMBL/GenBank/DDBJ whole genome shotgun (WGS) entry which is preliminary data.</text>
</comment>
<gene>
    <name evidence="2" type="ORF">M7I_1662</name>
</gene>
<dbReference type="InParanoid" id="H0EGP3"/>
<dbReference type="OrthoDB" id="5132116at2759"/>
<proteinExistence type="inferred from homology"/>
<dbReference type="PROSITE" id="PS00432">
    <property type="entry name" value="ACTINS_2"/>
    <property type="match status" value="1"/>
</dbReference>
<dbReference type="HOGENOM" id="CLU_027965_6_2_1"/>
<protein>
    <submittedName>
        <fullName evidence="2">Putative Actin-related protein 4</fullName>
    </submittedName>
</protein>
<dbReference type="AlphaFoldDB" id="H0EGP3"/>
<dbReference type="FunFam" id="3.30.420.40:FF:000058">
    <property type="entry name" value="Putative actin-related protein 5"/>
    <property type="match status" value="1"/>
</dbReference>
<dbReference type="InterPro" id="IPR043129">
    <property type="entry name" value="ATPase_NBD"/>
</dbReference>
<organism evidence="2 3">
    <name type="scientific">Glarea lozoyensis (strain ATCC 74030 / MF5533)</name>
    <dbReference type="NCBI Taxonomy" id="1104152"/>
    <lineage>
        <taxon>Eukaryota</taxon>
        <taxon>Fungi</taxon>
        <taxon>Dikarya</taxon>
        <taxon>Ascomycota</taxon>
        <taxon>Pezizomycotina</taxon>
        <taxon>Leotiomycetes</taxon>
        <taxon>Helotiales</taxon>
        <taxon>Helotiaceae</taxon>
        <taxon>Glarea</taxon>
    </lineage>
</organism>
<dbReference type="Gene3D" id="3.90.640.10">
    <property type="entry name" value="Actin, Chain A, domain 4"/>
    <property type="match status" value="1"/>
</dbReference>
<accession>H0EGP3</accession>
<dbReference type="InterPro" id="IPR004000">
    <property type="entry name" value="Actin"/>
</dbReference>
<name>H0EGP3_GLAL7</name>
<dbReference type="EMBL" id="AGUE01000028">
    <property type="protein sequence ID" value="EHL02317.1"/>
    <property type="molecule type" value="Genomic_DNA"/>
</dbReference>
<evidence type="ECO:0000313" key="2">
    <source>
        <dbReference type="EMBL" id="EHL02317.1"/>
    </source>
</evidence>
<dbReference type="InterPro" id="IPR004001">
    <property type="entry name" value="Actin_CS"/>
</dbReference>
<dbReference type="FunCoup" id="H0EGP3">
    <property type="interactions" value="198"/>
</dbReference>
<sequence>MASQPLTSSMQPTDVYGGDEVSAIILDPGFSSVRAGFAGEDTPKSFYTSYYGVAGDRTIFSDEDIHNPLIKDLEIRNPMSKDGVVEDWDAATQLWEYAITSRLTKFKQGDPRTNGLNDKDADVEMDAAEDEEKPLEEHPLLMTETAWNSSKNREKSIEIAMENWGCPAFWLARNSVMAAFGAGRATALVIDLGASTASVMCIHDGLILKKSVQKSNVAGNWVSSQVRSLFNNSEPKVELIPHYMISAKTPVDAGAPAQATFQNFDHKISDSFRALEEERVISEFKESVVQVYNGPNRLNSTHPSGIPNIENVKAMPGRVFEFPDGSNQMWGADRMSVVEGMWDERAALPVAGEPALTKAQTIPEMVKASISGVDMDLRAALLQNVVVTGGTTLLQGFTDRLHNEMVNMYPGARIKIQAAGLTTERRFGSWVGGSILGSLGTFHQMWISRKEYEEFGASVVDKRGYQKLAARLVLNLGFAAYGCEGAGAEKRFCGPVGAAGGVERCYFGDYREGYVVECELGVWTGGREGVGGELLAV</sequence>
<dbReference type="PANTHER" id="PTHR11937">
    <property type="entry name" value="ACTIN"/>
    <property type="match status" value="1"/>
</dbReference>
<dbReference type="CDD" id="cd13395">
    <property type="entry name" value="ASKHA_NBD_Arp4_ACTL6-like"/>
    <property type="match status" value="1"/>
</dbReference>
<keyword evidence="3" id="KW-1185">Reference proteome</keyword>
<dbReference type="FunFam" id="3.30.420.40:FF:000375">
    <property type="entry name" value="Actin-related protein 8"/>
    <property type="match status" value="1"/>
</dbReference>
<dbReference type="SMART" id="SM00268">
    <property type="entry name" value="ACTIN"/>
    <property type="match status" value="1"/>
</dbReference>
<evidence type="ECO:0000313" key="3">
    <source>
        <dbReference type="Proteomes" id="UP000005446"/>
    </source>
</evidence>